<dbReference type="PROSITE" id="PS51462">
    <property type="entry name" value="NUDIX"/>
    <property type="match status" value="1"/>
</dbReference>
<evidence type="ECO:0000313" key="3">
    <source>
        <dbReference type="EMBL" id="QIW11561.1"/>
    </source>
</evidence>
<organism evidence="2 4">
    <name type="scientific">Francisella adeliensis</name>
    <dbReference type="NCBI Taxonomy" id="2007306"/>
    <lineage>
        <taxon>Bacteria</taxon>
        <taxon>Pseudomonadati</taxon>
        <taxon>Pseudomonadota</taxon>
        <taxon>Gammaproteobacteria</taxon>
        <taxon>Thiotrichales</taxon>
        <taxon>Francisellaceae</taxon>
        <taxon>Francisella</taxon>
    </lineage>
</organism>
<dbReference type="Pfam" id="PF01467">
    <property type="entry name" value="CTP_transf_like"/>
    <property type="match status" value="1"/>
</dbReference>
<proteinExistence type="predicted"/>
<feature type="domain" description="Nudix hydrolase" evidence="1">
    <location>
        <begin position="201"/>
        <end position="339"/>
    </location>
</feature>
<protein>
    <submittedName>
        <fullName evidence="2">ADP-ribose pyrophosphatase</fullName>
    </submittedName>
    <submittedName>
        <fullName evidence="3">Bifunctional nicotinamide-nucleotide adenylyltransferase/Nudix hydroxylase</fullName>
        <ecNumber evidence="3">2.7.7.1</ecNumber>
        <ecNumber evidence="3">3.6.1.-</ecNumber>
    </submittedName>
</protein>
<evidence type="ECO:0000313" key="4">
    <source>
        <dbReference type="Proteomes" id="UP000251120"/>
    </source>
</evidence>
<gene>
    <name evidence="2" type="ORF">CDH04_02395</name>
    <name evidence="3" type="ORF">FZC43_02395</name>
</gene>
<dbReference type="PANTHER" id="PTHR43736:SF1">
    <property type="entry name" value="DIHYDRONEOPTERIN TRIPHOSPHATE DIPHOSPHATASE"/>
    <property type="match status" value="1"/>
</dbReference>
<dbReference type="InterPro" id="IPR004821">
    <property type="entry name" value="Cyt_trans-like"/>
</dbReference>
<dbReference type="EMBL" id="CP043424">
    <property type="protein sequence ID" value="QIW11561.1"/>
    <property type="molecule type" value="Genomic_DNA"/>
</dbReference>
<dbReference type="AlphaFoldDB" id="A0A2Z4XXY6"/>
<dbReference type="OrthoDB" id="542521at2"/>
<accession>A0A2Z4XXY6</accession>
<dbReference type="EMBL" id="CP021781">
    <property type="protein sequence ID" value="AXA33332.1"/>
    <property type="molecule type" value="Genomic_DNA"/>
</dbReference>
<dbReference type="PANTHER" id="PTHR43736">
    <property type="entry name" value="ADP-RIBOSE PYROPHOSPHATASE"/>
    <property type="match status" value="1"/>
</dbReference>
<sequence>MYNLAVFVGRFQPFHKGHLHNVIEALNVSEKLLIIIGSSFNSPNIKNPFSFEQRKKMIKEDLKYSSIDLNQIKIEPLADYFYQEEKWEQALRNNVSKHSDPKDKVAIIGHDKDESSYYLKSFSEWGFVPVTNYKNYNATDFRQKFYQGNILIEYMCANTNEYGTHKFLSAFLKTDAYNDLITENQYVIEYKKSWQNAPYKPNLVTVDALVMVNNHILLVQRKNSPGKNQWAMPGGFLECHETILSAILRELKEETSIELTIEQLELAKNSQEVFDYPSRSVRGRTISHAAIFILDEWPDLPNVKAADDAKDVKWFSLATITTQMYDKMLEDHYQMINVLLERCNRNI</sequence>
<dbReference type="KEGG" id="fad:CDH04_02395"/>
<keyword evidence="3" id="KW-0808">Transferase</keyword>
<dbReference type="SUPFAM" id="SSF52374">
    <property type="entry name" value="Nucleotidylyl transferase"/>
    <property type="match status" value="1"/>
</dbReference>
<dbReference type="Proteomes" id="UP000251120">
    <property type="component" value="Chromosome"/>
</dbReference>
<dbReference type="GO" id="GO:0000309">
    <property type="term" value="F:nicotinamide-nucleotide adenylyltransferase activity"/>
    <property type="evidence" value="ECO:0007669"/>
    <property type="project" value="UniProtKB-EC"/>
</dbReference>
<reference evidence="2 4" key="1">
    <citation type="submission" date="2017-06" db="EMBL/GenBank/DDBJ databases">
        <title>Complete genome of Francisella adeliensis.</title>
        <authorList>
            <person name="Vallesi A."/>
            <person name="Sjodin A."/>
        </authorList>
    </citation>
    <scope>NUCLEOTIDE SEQUENCE [LARGE SCALE GENOMIC DNA]</scope>
    <source>
        <strain evidence="2 4">FDC440</strain>
    </source>
</reference>
<dbReference type="CDD" id="cd18873">
    <property type="entry name" value="NUDIX_NadM_like"/>
    <property type="match status" value="1"/>
</dbReference>
<dbReference type="InterPro" id="IPR000086">
    <property type="entry name" value="NUDIX_hydrolase_dom"/>
</dbReference>
<dbReference type="NCBIfam" id="NF003785">
    <property type="entry name" value="PRK05379.1-1"/>
    <property type="match status" value="1"/>
</dbReference>
<dbReference type="Gene3D" id="3.40.50.620">
    <property type="entry name" value="HUPs"/>
    <property type="match status" value="1"/>
</dbReference>
<dbReference type="EC" id="2.7.7.1" evidence="3"/>
<dbReference type="SUPFAM" id="SSF55811">
    <property type="entry name" value="Nudix"/>
    <property type="match status" value="1"/>
</dbReference>
<evidence type="ECO:0000259" key="1">
    <source>
        <dbReference type="PROSITE" id="PS51462"/>
    </source>
</evidence>
<keyword evidence="3" id="KW-0548">Nucleotidyltransferase</keyword>
<name>A0A2Z4XXY6_9GAMM</name>
<dbReference type="Proteomes" id="UP000681131">
    <property type="component" value="Chromosome"/>
</dbReference>
<dbReference type="GO" id="GO:0016787">
    <property type="term" value="F:hydrolase activity"/>
    <property type="evidence" value="ECO:0007669"/>
    <property type="project" value="UniProtKB-KW"/>
</dbReference>
<dbReference type="InterPro" id="IPR015797">
    <property type="entry name" value="NUDIX_hydrolase-like_dom_sf"/>
</dbReference>
<keyword evidence="3" id="KW-0378">Hydrolase</keyword>
<evidence type="ECO:0000313" key="5">
    <source>
        <dbReference type="Proteomes" id="UP000681131"/>
    </source>
</evidence>
<reference evidence="3 5" key="2">
    <citation type="submission" date="2019-08" db="EMBL/GenBank/DDBJ databases">
        <title>Complete genome sequences of Francisella adeliensis (FSC1325 and FSC1326).</title>
        <authorList>
            <person name="Ohrman C."/>
            <person name="Uneklint I."/>
            <person name="Vallesi A."/>
            <person name="Karlsson L."/>
            <person name="Sjodin A."/>
        </authorList>
    </citation>
    <scope>NUCLEOTIDE SEQUENCE [LARGE SCALE GENOMIC DNA]</scope>
    <source>
        <strain evidence="3 5">FSC1325</strain>
    </source>
</reference>
<dbReference type="NCBIfam" id="TIGR00125">
    <property type="entry name" value="cyt_tran_rel"/>
    <property type="match status" value="1"/>
</dbReference>
<dbReference type="RefSeq" id="WP_112869505.1">
    <property type="nucleotide sequence ID" value="NZ_CP021781.1"/>
</dbReference>
<dbReference type="Pfam" id="PF00293">
    <property type="entry name" value="NUDIX"/>
    <property type="match status" value="1"/>
</dbReference>
<dbReference type="InterPro" id="IPR014729">
    <property type="entry name" value="Rossmann-like_a/b/a_fold"/>
</dbReference>
<evidence type="ECO:0000313" key="2">
    <source>
        <dbReference type="EMBL" id="AXA33332.1"/>
    </source>
</evidence>
<keyword evidence="5" id="KW-1185">Reference proteome</keyword>
<dbReference type="EC" id="3.6.1.-" evidence="3"/>
<dbReference type="Gene3D" id="3.90.79.10">
    <property type="entry name" value="Nucleoside Triphosphate Pyrophosphohydrolase"/>
    <property type="match status" value="1"/>
</dbReference>